<dbReference type="EMBL" id="CAMPGE010010656">
    <property type="protein sequence ID" value="CAI2369504.1"/>
    <property type="molecule type" value="Genomic_DNA"/>
</dbReference>
<gene>
    <name evidence="2" type="ORF">ECRASSUSDP1_LOCUS10805</name>
</gene>
<comment type="caution">
    <text evidence="2">The sequence shown here is derived from an EMBL/GenBank/DDBJ whole genome shotgun (WGS) entry which is preliminary data.</text>
</comment>
<proteinExistence type="predicted"/>
<feature type="region of interest" description="Disordered" evidence="1">
    <location>
        <begin position="410"/>
        <end position="437"/>
    </location>
</feature>
<accession>A0AAD1XAT1</accession>
<reference evidence="2" key="1">
    <citation type="submission" date="2023-07" db="EMBL/GenBank/DDBJ databases">
        <authorList>
            <consortium name="AG Swart"/>
            <person name="Singh M."/>
            <person name="Singh A."/>
            <person name="Seah K."/>
            <person name="Emmerich C."/>
        </authorList>
    </citation>
    <scope>NUCLEOTIDE SEQUENCE</scope>
    <source>
        <strain evidence="2">DP1</strain>
    </source>
</reference>
<organism evidence="2 3">
    <name type="scientific">Euplotes crassus</name>
    <dbReference type="NCBI Taxonomy" id="5936"/>
    <lineage>
        <taxon>Eukaryota</taxon>
        <taxon>Sar</taxon>
        <taxon>Alveolata</taxon>
        <taxon>Ciliophora</taxon>
        <taxon>Intramacronucleata</taxon>
        <taxon>Spirotrichea</taxon>
        <taxon>Hypotrichia</taxon>
        <taxon>Euplotida</taxon>
        <taxon>Euplotidae</taxon>
        <taxon>Moneuplotes</taxon>
    </lineage>
</organism>
<dbReference type="Proteomes" id="UP001295684">
    <property type="component" value="Unassembled WGS sequence"/>
</dbReference>
<evidence type="ECO:0000313" key="2">
    <source>
        <dbReference type="EMBL" id="CAI2369504.1"/>
    </source>
</evidence>
<dbReference type="AlphaFoldDB" id="A0AAD1XAT1"/>
<evidence type="ECO:0000256" key="1">
    <source>
        <dbReference type="SAM" id="MobiDB-lite"/>
    </source>
</evidence>
<evidence type="ECO:0000313" key="3">
    <source>
        <dbReference type="Proteomes" id="UP001295684"/>
    </source>
</evidence>
<name>A0AAD1XAT1_EUPCR</name>
<sequence>MPGVDKKKLKAAFRESSIFNKKYAGVLGVEKRIMMKESIRRNRLTSEQRYKMMTPMANPQSSFFKLFGYSNNENKLSPDQLNRTTYIEIFSSNKSSMKKNLNYINYSKGEHDIITNKRLSSAYSSFRSDLHKYEIDKPEFGKSYKKLRNRSPPGMNLPKKHIMKNIRHIKNLSNLTKLKKLSHDEEIAPNGFRVHSKDKSNFVIFKRRSKVGTRRFNEFDSQPRVNTTPQNKEAFAFTRMDPVFTKDESIIFNFIEEKLASALSEDPEEEKKVLMRLDCLKRFYNSKISKISLQIRIKMIQDLVHTFTLLKSKHKPGSLERTQKFEKCETKVTQLSKSFVREPENKLTDHQKQLLKLFENENKEEIEKVLTSILGRQYKQKIQNTQKEDKKSHKRRTSAMIIAKLENQLSKEKKLQKDHEDEISTLKQRIERQSERK</sequence>
<keyword evidence="3" id="KW-1185">Reference proteome</keyword>
<protein>
    <submittedName>
        <fullName evidence="2">Uncharacterized protein</fullName>
    </submittedName>
</protein>